<dbReference type="OrthoDB" id="1864171at2"/>
<evidence type="ECO:0000313" key="3">
    <source>
        <dbReference type="Proteomes" id="UP000239720"/>
    </source>
</evidence>
<organism evidence="2 3">
    <name type="scientific">Acetivibrio saccincola</name>
    <dbReference type="NCBI Taxonomy" id="1677857"/>
    <lineage>
        <taxon>Bacteria</taxon>
        <taxon>Bacillati</taxon>
        <taxon>Bacillota</taxon>
        <taxon>Clostridia</taxon>
        <taxon>Eubacteriales</taxon>
        <taxon>Oscillospiraceae</taxon>
        <taxon>Acetivibrio</taxon>
    </lineage>
</organism>
<feature type="domain" description="Copper amine oxidase-like N-terminal" evidence="1">
    <location>
        <begin position="42"/>
        <end position="158"/>
    </location>
</feature>
<dbReference type="InterPro" id="IPR012854">
    <property type="entry name" value="Cu_amine_oxidase-like_N"/>
</dbReference>
<sequence length="348" mass="40403">MKRNLLFKHLAVIVIFVVFITGFTGNVTIASTSEHPELKVYVDDKELQFPDAKPYINEVGRTMVPIRAIAESFGAKVEWDDILRRVIITHDDIEIRFYLNDDKDFIHITDLEEYQYKSVPIGSKPVIRNNRTFVPYRAITEAFGYNVYWDASEYKVIIDTKNKRRVFLINPALCDNYYQCIDNMGIDFDELIPHLKMPEIRVVLTDKDREYYFSMVKSHVEHFIGNVDYSKEFVAYYPDAPFTGIMRAVYKNAVENSIIREVKLIAGPSDLEVLADAEIFTLAPTDAVVVGRLEFIYHEASDEYLDRFEGKLKKGVWYTTKIAVLLSLQRGLLDIDRVFLDNTFEELI</sequence>
<reference evidence="2 3" key="1">
    <citation type="journal article" date="2018" name="Syst. Appl. Microbiol.">
        <title>Characterization and high-quality draft genome sequence of Herbivorax saccincola A7, an anaerobic, alkaliphilic, thermophilic, cellulolytic, and xylanolytic bacterium.</title>
        <authorList>
            <person name="Aikawa S."/>
            <person name="Baramee S."/>
            <person name="Sermsathanaswadi J."/>
            <person name="Thianheng P."/>
            <person name="Tachaapaikoon C."/>
            <person name="Shikata A."/>
            <person name="Waeonukul R."/>
            <person name="Pason P."/>
            <person name="Ratanakhanokchai K."/>
            <person name="Kosugi A."/>
        </authorList>
    </citation>
    <scope>NUCLEOTIDE SEQUENCE [LARGE SCALE GENOMIC DNA]</scope>
    <source>
        <strain evidence="2 3">A7</strain>
    </source>
</reference>
<dbReference type="Gene3D" id="3.30.457.10">
    <property type="entry name" value="Copper amine oxidase-like, N-terminal domain"/>
    <property type="match status" value="1"/>
</dbReference>
<proteinExistence type="predicted"/>
<dbReference type="EMBL" id="NEMB01000003">
    <property type="protein sequence ID" value="PQQ65656.1"/>
    <property type="molecule type" value="Genomic_DNA"/>
</dbReference>
<evidence type="ECO:0000259" key="1">
    <source>
        <dbReference type="Pfam" id="PF07833"/>
    </source>
</evidence>
<dbReference type="AlphaFoldDB" id="A0A2S8R778"/>
<dbReference type="Pfam" id="PF07833">
    <property type="entry name" value="Cu_amine_oxidN1"/>
    <property type="match status" value="1"/>
</dbReference>
<dbReference type="InterPro" id="IPR036582">
    <property type="entry name" value="Mao_N_sf"/>
</dbReference>
<gene>
    <name evidence="2" type="ORF">B9R14_01965</name>
</gene>
<dbReference type="Proteomes" id="UP000239720">
    <property type="component" value="Unassembled WGS sequence"/>
</dbReference>
<protein>
    <submittedName>
        <fullName evidence="2">Copper amine oxidase</fullName>
    </submittedName>
</protein>
<evidence type="ECO:0000313" key="2">
    <source>
        <dbReference type="EMBL" id="PQQ65656.1"/>
    </source>
</evidence>
<dbReference type="RefSeq" id="WP_038286650.1">
    <property type="nucleotide sequence ID" value="NZ_NEMB01000003.1"/>
</dbReference>
<dbReference type="SUPFAM" id="SSF55383">
    <property type="entry name" value="Copper amine oxidase, domain N"/>
    <property type="match status" value="1"/>
</dbReference>
<name>A0A2S8R778_9FIRM</name>
<accession>A0A2S8R778</accession>
<comment type="caution">
    <text evidence="2">The sequence shown here is derived from an EMBL/GenBank/DDBJ whole genome shotgun (WGS) entry which is preliminary data.</text>
</comment>